<reference evidence="2 3" key="1">
    <citation type="journal article" date="2024" name="G3 (Bethesda)">
        <title>Genome assembly of Hibiscus sabdariffa L. provides insights into metabolisms of medicinal natural products.</title>
        <authorList>
            <person name="Kim T."/>
        </authorList>
    </citation>
    <scope>NUCLEOTIDE SEQUENCE [LARGE SCALE GENOMIC DNA]</scope>
    <source>
        <strain evidence="2">TK-2024</strain>
        <tissue evidence="2">Old leaves</tissue>
    </source>
</reference>
<organism evidence="2 3">
    <name type="scientific">Hibiscus sabdariffa</name>
    <name type="common">roselle</name>
    <dbReference type="NCBI Taxonomy" id="183260"/>
    <lineage>
        <taxon>Eukaryota</taxon>
        <taxon>Viridiplantae</taxon>
        <taxon>Streptophyta</taxon>
        <taxon>Embryophyta</taxon>
        <taxon>Tracheophyta</taxon>
        <taxon>Spermatophyta</taxon>
        <taxon>Magnoliopsida</taxon>
        <taxon>eudicotyledons</taxon>
        <taxon>Gunneridae</taxon>
        <taxon>Pentapetalae</taxon>
        <taxon>rosids</taxon>
        <taxon>malvids</taxon>
        <taxon>Malvales</taxon>
        <taxon>Malvaceae</taxon>
        <taxon>Malvoideae</taxon>
        <taxon>Hibiscus</taxon>
    </lineage>
</organism>
<accession>A0ABR2QYU7</accession>
<comment type="caution">
    <text evidence="2">The sequence shown here is derived from an EMBL/GenBank/DDBJ whole genome shotgun (WGS) entry which is preliminary data.</text>
</comment>
<gene>
    <name evidence="2" type="ORF">V6N11_043071</name>
</gene>
<dbReference type="EMBL" id="JBBPBN010000030">
    <property type="protein sequence ID" value="KAK9005646.1"/>
    <property type="molecule type" value="Genomic_DNA"/>
</dbReference>
<feature type="region of interest" description="Disordered" evidence="1">
    <location>
        <begin position="24"/>
        <end position="58"/>
    </location>
</feature>
<evidence type="ECO:0000256" key="1">
    <source>
        <dbReference type="SAM" id="MobiDB-lite"/>
    </source>
</evidence>
<name>A0ABR2QYU7_9ROSI</name>
<proteinExistence type="predicted"/>
<evidence type="ECO:0000313" key="2">
    <source>
        <dbReference type="EMBL" id="KAK9005646.1"/>
    </source>
</evidence>
<feature type="region of interest" description="Disordered" evidence="1">
    <location>
        <begin position="98"/>
        <end position="120"/>
    </location>
</feature>
<sequence>MITKFHLFYFQVEKGVDTALLEKEPPRPQLNHAGGGDPVGVEVGDEEPRYEPLRDKEDIYSRDLGDNESWVANIDEANWVGFSPTALSAPRDRAIKRSKKLGNENSILDASPTNSDVAKR</sequence>
<feature type="compositionally biased region" description="Polar residues" evidence="1">
    <location>
        <begin position="103"/>
        <end position="120"/>
    </location>
</feature>
<keyword evidence="3" id="KW-1185">Reference proteome</keyword>
<evidence type="ECO:0000313" key="3">
    <source>
        <dbReference type="Proteomes" id="UP001396334"/>
    </source>
</evidence>
<feature type="compositionally biased region" description="Basic and acidic residues" evidence="1">
    <location>
        <begin position="46"/>
        <end position="58"/>
    </location>
</feature>
<dbReference type="Proteomes" id="UP001396334">
    <property type="component" value="Unassembled WGS sequence"/>
</dbReference>
<protein>
    <submittedName>
        <fullName evidence="2">Uncharacterized protein</fullName>
    </submittedName>
</protein>